<proteinExistence type="predicted"/>
<organism evidence="1 2">
    <name type="scientific">Porites lobata</name>
    <dbReference type="NCBI Taxonomy" id="104759"/>
    <lineage>
        <taxon>Eukaryota</taxon>
        <taxon>Metazoa</taxon>
        <taxon>Cnidaria</taxon>
        <taxon>Anthozoa</taxon>
        <taxon>Hexacorallia</taxon>
        <taxon>Scleractinia</taxon>
        <taxon>Fungiina</taxon>
        <taxon>Poritidae</taxon>
        <taxon>Porites</taxon>
    </lineage>
</organism>
<reference evidence="1 2" key="1">
    <citation type="submission" date="2022-05" db="EMBL/GenBank/DDBJ databases">
        <authorList>
            <consortium name="Genoscope - CEA"/>
            <person name="William W."/>
        </authorList>
    </citation>
    <scope>NUCLEOTIDE SEQUENCE [LARGE SCALE GENOMIC DNA]</scope>
</reference>
<dbReference type="PANTHER" id="PTHR35450:SF2">
    <property type="entry name" value="REVERSE TRANSCRIPTASE DOMAIN-CONTAINING PROTEIN"/>
    <property type="match status" value="1"/>
</dbReference>
<comment type="caution">
    <text evidence="1">The sequence shown here is derived from an EMBL/GenBank/DDBJ whole genome shotgun (WGS) entry which is preliminary data.</text>
</comment>
<gene>
    <name evidence="1" type="ORF">PLOB_00043420</name>
</gene>
<dbReference type="Proteomes" id="UP001159405">
    <property type="component" value="Unassembled WGS sequence"/>
</dbReference>
<keyword evidence="2" id="KW-1185">Reference proteome</keyword>
<sequence length="263" mass="29637">MWTQHWPLSELRDVERAARKIIVENGGKHPASLTSLLYLPREKGGRGLRSVEQEYKITKIKSLLKLYQNPDQTVEAVREFEEHAMASGHQSLDCIKYICRYCLQCIQIFGAPPPSATIFSEPPLRVSKNFRSPPSISSSSPLVILNELSLSITSCFAWLKGWATCPTHTVVGVYELYEQLLPTKLYTKEKTQTSTDGEVLCRLCGKVAESVAHVLAGCSSLAQTKYLYRHNAALKILFFELLREHGLMEEVPPWYSPVMPKPA</sequence>
<evidence type="ECO:0000313" key="2">
    <source>
        <dbReference type="Proteomes" id="UP001159405"/>
    </source>
</evidence>
<accession>A0ABN8PKG9</accession>
<dbReference type="EMBL" id="CALNXK010000071">
    <property type="protein sequence ID" value="CAH3143443.1"/>
    <property type="molecule type" value="Genomic_DNA"/>
</dbReference>
<name>A0ABN8PKG9_9CNID</name>
<evidence type="ECO:0000313" key="1">
    <source>
        <dbReference type="EMBL" id="CAH3143443.1"/>
    </source>
</evidence>
<protein>
    <recommendedName>
        <fullName evidence="3">Recombination activating protein 1</fullName>
    </recommendedName>
</protein>
<evidence type="ECO:0008006" key="3">
    <source>
        <dbReference type="Google" id="ProtNLM"/>
    </source>
</evidence>
<dbReference type="PANTHER" id="PTHR35450">
    <property type="entry name" value="REVERSE TRANSCRIPTASE DOMAIN-CONTAINING PROTEIN"/>
    <property type="match status" value="1"/>
</dbReference>